<feature type="region of interest" description="Disordered" evidence="1">
    <location>
        <begin position="430"/>
        <end position="482"/>
    </location>
</feature>
<evidence type="ECO:0000256" key="1">
    <source>
        <dbReference type="SAM" id="MobiDB-lite"/>
    </source>
</evidence>
<sequence>MNALAALVDKSQVQVSWISMDLILKQVPPTPVTSQNNRAAYTYPRDPPKNDIAVYRSAATDNLAGQRYNVMSHHSKAFETDAGVKNDVISENNKMDHRKTQHFTRGKIPGGSKTNTMIYGAEHFAKNLTQRRRKENEDNGFLYGSSAVRRFENKNPGRRLNHNLLLGDLTDGQRVRHRKLAVEEDNYLSKHYERRTQQQSQVANEKKKDFEMLKSYNPWGKPGGGAPRGYRNDEVDANVTKHVRKLKQENGKPAGVGGGGSPNRTTSGTVVTSLKMNPELRFQAAQYNTDPDPRLRYKPNYSYGKELDAQVNESTNRRILEKKKEKEEDIKMIETNPFGNREVNQIKRKDATQPASLTNEGTYDPWGKGYGGVPERKENGKIMRNRQHLNDKFKNEHSWDSTDGVSLQKENVNPRKKTTLAKNTCGQTYIHEVSPKGSPYNPWGRPGAGAPLKDKQGNVMTNTTGKLANDNMGSSAQLKRDPVRKKEYLKSLEQQHQELEVLREEERTNYMKPDRVGVVNWLRQGKVGQPNYDSQTKEIRANPKATSDVTREKLQIRRLINDNSKCYYDDLQEMADERNRRRQIDRAKERELSFDHIKTMNDVWGRPGGGAPMMKLKDQIISPRKHSDELIPTERSIFR</sequence>
<evidence type="ECO:0000313" key="2">
    <source>
        <dbReference type="EMBL" id="CAB3982285.1"/>
    </source>
</evidence>
<dbReference type="AlphaFoldDB" id="A0A6S7FRH2"/>
<dbReference type="GO" id="GO:0005813">
    <property type="term" value="C:centrosome"/>
    <property type="evidence" value="ECO:0007669"/>
    <property type="project" value="InterPro"/>
</dbReference>
<proteinExistence type="predicted"/>
<gene>
    <name evidence="2" type="ORF">PACLA_8A079057</name>
</gene>
<dbReference type="GO" id="GO:0000922">
    <property type="term" value="C:spindle pole"/>
    <property type="evidence" value="ECO:0007669"/>
    <property type="project" value="InterPro"/>
</dbReference>
<feature type="region of interest" description="Disordered" evidence="1">
    <location>
        <begin position="245"/>
        <end position="266"/>
    </location>
</feature>
<protein>
    <submittedName>
        <fullName evidence="2">Uncharacterized protein</fullName>
    </submittedName>
</protein>
<reference evidence="2" key="1">
    <citation type="submission" date="2020-04" db="EMBL/GenBank/DDBJ databases">
        <authorList>
            <person name="Alioto T."/>
            <person name="Alioto T."/>
            <person name="Gomez Garrido J."/>
        </authorList>
    </citation>
    <scope>NUCLEOTIDE SEQUENCE</scope>
    <source>
        <strain evidence="2">A484AB</strain>
    </source>
</reference>
<dbReference type="GO" id="GO:0005874">
    <property type="term" value="C:microtubule"/>
    <property type="evidence" value="ECO:0007669"/>
    <property type="project" value="InterPro"/>
</dbReference>
<evidence type="ECO:0000313" key="3">
    <source>
        <dbReference type="Proteomes" id="UP001152795"/>
    </source>
</evidence>
<keyword evidence="3" id="KW-1185">Reference proteome</keyword>
<dbReference type="PANTHER" id="PTHR21616:SF2">
    <property type="entry name" value="CENTROSOME AND SPINDLE POLE-ASSOCIATED PROTEIN 1"/>
    <property type="match status" value="1"/>
</dbReference>
<dbReference type="EMBL" id="CACRXK020000486">
    <property type="protein sequence ID" value="CAB3982285.1"/>
    <property type="molecule type" value="Genomic_DNA"/>
</dbReference>
<dbReference type="OrthoDB" id="8185397at2759"/>
<dbReference type="PANTHER" id="PTHR21616">
    <property type="entry name" value="CENTROSOME SPINDLE POLE ASSOCIATED PROTEIN"/>
    <property type="match status" value="1"/>
</dbReference>
<comment type="caution">
    <text evidence="2">The sequence shown here is derived from an EMBL/GenBank/DDBJ whole genome shotgun (WGS) entry which is preliminary data.</text>
</comment>
<name>A0A6S7FRH2_PARCT</name>
<dbReference type="GO" id="GO:0032467">
    <property type="term" value="P:positive regulation of cytokinesis"/>
    <property type="evidence" value="ECO:0007669"/>
    <property type="project" value="InterPro"/>
</dbReference>
<dbReference type="Proteomes" id="UP001152795">
    <property type="component" value="Unassembled WGS sequence"/>
</dbReference>
<feature type="compositionally biased region" description="Polar residues" evidence="1">
    <location>
        <begin position="458"/>
        <end position="477"/>
    </location>
</feature>
<dbReference type="InterPro" id="IPR026708">
    <property type="entry name" value="CSPP1"/>
</dbReference>
<accession>A0A6S7FRH2</accession>
<feature type="region of interest" description="Disordered" evidence="1">
    <location>
        <begin position="355"/>
        <end position="377"/>
    </location>
</feature>
<organism evidence="2 3">
    <name type="scientific">Paramuricea clavata</name>
    <name type="common">Red gorgonian</name>
    <name type="synonym">Violescent sea-whip</name>
    <dbReference type="NCBI Taxonomy" id="317549"/>
    <lineage>
        <taxon>Eukaryota</taxon>
        <taxon>Metazoa</taxon>
        <taxon>Cnidaria</taxon>
        <taxon>Anthozoa</taxon>
        <taxon>Octocorallia</taxon>
        <taxon>Malacalcyonacea</taxon>
        <taxon>Plexauridae</taxon>
        <taxon>Paramuricea</taxon>
    </lineage>
</organism>